<accession>A0A0K0FQ96</accession>
<reference evidence="1" key="1">
    <citation type="submission" date="2014-07" db="EMBL/GenBank/DDBJ databases">
        <authorList>
            <person name="Martin A.A"/>
            <person name="De Silva N."/>
        </authorList>
    </citation>
    <scope>NUCLEOTIDE SEQUENCE</scope>
</reference>
<protein>
    <submittedName>
        <fullName evidence="2">Peptidylprolyl isomerase</fullName>
    </submittedName>
</protein>
<proteinExistence type="predicted"/>
<dbReference type="AlphaFoldDB" id="A0A0K0FQ96"/>
<reference evidence="2" key="2">
    <citation type="submission" date="2015-08" db="UniProtKB">
        <authorList>
            <consortium name="WormBaseParasite"/>
        </authorList>
    </citation>
    <scope>IDENTIFICATION</scope>
</reference>
<keyword evidence="1" id="KW-1185">Reference proteome</keyword>
<evidence type="ECO:0000313" key="1">
    <source>
        <dbReference type="Proteomes" id="UP000035680"/>
    </source>
</evidence>
<sequence>MEKVKVNIVLEPILGPENTINFSFFQKRIKKKITLPCGVQVNDVCKVIMKKMGCGDLASYAQSVIFLPNSISCNYDETLFSGKTTLGAVKNVIGEPVNIRISAKSIGKNPDGVDIEKVIYMDVAKLLVYGVPGLDNMVTDPVVKDVIEAIKYSSISGLPHETLVTIQKALEERLAPFACQKNNNNTKLEMKCTPVYRQHPPVTRTDEQVYQTIEPSTSEESHLLKSSNSTNNKLDIKKRKILSWVKKKILSNHNHIHFRRNEYAFLNCWYQQDKFPSSGQCEEYAEYLNIFSKRNHKTRITGAFVKSWFEKKHDQDHSNILNLKVNKTY</sequence>
<organism evidence="1 2">
    <name type="scientific">Strongyloides venezuelensis</name>
    <name type="common">Threadworm</name>
    <dbReference type="NCBI Taxonomy" id="75913"/>
    <lineage>
        <taxon>Eukaryota</taxon>
        <taxon>Metazoa</taxon>
        <taxon>Ecdysozoa</taxon>
        <taxon>Nematoda</taxon>
        <taxon>Chromadorea</taxon>
        <taxon>Rhabditida</taxon>
        <taxon>Tylenchina</taxon>
        <taxon>Panagrolaimomorpha</taxon>
        <taxon>Strongyloidoidea</taxon>
        <taxon>Strongyloididae</taxon>
        <taxon>Strongyloides</taxon>
    </lineage>
</organism>
<dbReference type="WBParaSite" id="SVE_1158200.1">
    <property type="protein sequence ID" value="SVE_1158200.1"/>
    <property type="gene ID" value="SVE_1158200"/>
</dbReference>
<evidence type="ECO:0000313" key="2">
    <source>
        <dbReference type="WBParaSite" id="SVE_1158200.1"/>
    </source>
</evidence>
<name>A0A0K0FQ96_STRVS</name>
<dbReference type="Proteomes" id="UP000035680">
    <property type="component" value="Unassembled WGS sequence"/>
</dbReference>